<dbReference type="PIRSF" id="PIRSF004681">
    <property type="entry name" value="UCP004681"/>
    <property type="match status" value="1"/>
</dbReference>
<comment type="caution">
    <text evidence="2">The sequence shown here is derived from an EMBL/GenBank/DDBJ whole genome shotgun (WGS) entry which is preliminary data.</text>
</comment>
<dbReference type="AlphaFoldDB" id="A0A7I9Y2G2"/>
<evidence type="ECO:0000256" key="1">
    <source>
        <dbReference type="ARBA" id="ARBA00005534"/>
    </source>
</evidence>
<reference evidence="2 3" key="1">
    <citation type="journal article" date="2019" name="Emerg. Microbes Infect.">
        <title>Comprehensive subspecies identification of 175 nontuberculous mycobacteria species based on 7547 genomic profiles.</title>
        <authorList>
            <person name="Matsumoto Y."/>
            <person name="Kinjo T."/>
            <person name="Motooka D."/>
            <person name="Nabeya D."/>
            <person name="Jung N."/>
            <person name="Uechi K."/>
            <person name="Horii T."/>
            <person name="Iida T."/>
            <person name="Fujita J."/>
            <person name="Nakamura S."/>
        </authorList>
    </citation>
    <scope>NUCLEOTIDE SEQUENCE [LARGE SCALE GENOMIC DNA]</scope>
    <source>
        <strain evidence="2 3">JCM 17322</strain>
    </source>
</reference>
<dbReference type="SUPFAM" id="SSF111038">
    <property type="entry name" value="YjbQ-like"/>
    <property type="match status" value="1"/>
</dbReference>
<dbReference type="NCBIfam" id="TIGR00149">
    <property type="entry name" value="TIGR00149_YjbQ"/>
    <property type="match status" value="1"/>
</dbReference>
<keyword evidence="3" id="KW-1185">Reference proteome</keyword>
<dbReference type="Pfam" id="PF01894">
    <property type="entry name" value="YjbQ"/>
    <property type="match status" value="1"/>
</dbReference>
<evidence type="ECO:0000313" key="3">
    <source>
        <dbReference type="Proteomes" id="UP000465361"/>
    </source>
</evidence>
<gene>
    <name evidence="2" type="ORF">MBOT_35320</name>
</gene>
<sequence length="160" mass="17249">MGLPRIGREENPPRRLNCVHTDVLDVDTARRRIVDLTEAVRAFCKPHSDGLCNVFVPHATAGVAIIETGSGSDDDLVDALERLLPRDGRYRHAHGSYGHGADHLLPALVSPSVTVPVQGGVPLLGTWQSIVLVDLNRDNPRRSVRLSFVVGAPEPSPAST</sequence>
<dbReference type="PROSITE" id="PS01314">
    <property type="entry name" value="UPF0047"/>
    <property type="match status" value="1"/>
</dbReference>
<comment type="similarity">
    <text evidence="1">Belongs to the UPF0047 family.</text>
</comment>
<dbReference type="Gene3D" id="2.60.120.460">
    <property type="entry name" value="YjbQ-like"/>
    <property type="match status" value="1"/>
</dbReference>
<proteinExistence type="inferred from homology"/>
<dbReference type="InterPro" id="IPR001602">
    <property type="entry name" value="UPF0047_YjbQ-like"/>
</dbReference>
<accession>A0A7I9Y2G2</accession>
<dbReference type="PANTHER" id="PTHR30615:SF8">
    <property type="entry name" value="UPF0047 PROTEIN C4A8.02C"/>
    <property type="match status" value="1"/>
</dbReference>
<evidence type="ECO:0000313" key="2">
    <source>
        <dbReference type="EMBL" id="GFG76167.1"/>
    </source>
</evidence>
<name>A0A7I9Y2G2_9MYCO</name>
<dbReference type="EMBL" id="BLKW01000004">
    <property type="protein sequence ID" value="GFG76167.1"/>
    <property type="molecule type" value="Genomic_DNA"/>
</dbReference>
<dbReference type="Proteomes" id="UP000465361">
    <property type="component" value="Unassembled WGS sequence"/>
</dbReference>
<dbReference type="InterPro" id="IPR035917">
    <property type="entry name" value="YjbQ-like_sf"/>
</dbReference>
<dbReference type="PANTHER" id="PTHR30615">
    <property type="entry name" value="UNCHARACTERIZED PROTEIN YJBQ-RELATED"/>
    <property type="match status" value="1"/>
</dbReference>
<protein>
    <submittedName>
        <fullName evidence="2">UPF0047 protein</fullName>
    </submittedName>
</protein>
<organism evidence="2 3">
    <name type="scientific">Mycobacterium botniense</name>
    <dbReference type="NCBI Taxonomy" id="84962"/>
    <lineage>
        <taxon>Bacteria</taxon>
        <taxon>Bacillati</taxon>
        <taxon>Actinomycetota</taxon>
        <taxon>Actinomycetes</taxon>
        <taxon>Mycobacteriales</taxon>
        <taxon>Mycobacteriaceae</taxon>
        <taxon>Mycobacterium</taxon>
    </lineage>
</organism>